<evidence type="ECO:0000256" key="2">
    <source>
        <dbReference type="SAM" id="SignalP"/>
    </source>
</evidence>
<dbReference type="OrthoDB" id="416454at2759"/>
<feature type="compositionally biased region" description="Low complexity" evidence="1">
    <location>
        <begin position="149"/>
        <end position="190"/>
    </location>
</feature>
<name>A0A8T1ZDN6_ARASU</name>
<keyword evidence="4" id="KW-0808">Transferase</keyword>
<dbReference type="SMART" id="SM00499">
    <property type="entry name" value="AAI"/>
    <property type="match status" value="1"/>
</dbReference>
<keyword evidence="5" id="KW-1185">Reference proteome</keyword>
<dbReference type="AlphaFoldDB" id="A0A8T1ZDN6"/>
<keyword evidence="4" id="KW-0695">RNA-directed DNA polymerase</keyword>
<dbReference type="Proteomes" id="UP000694251">
    <property type="component" value="Chromosome 11"/>
</dbReference>
<feature type="region of interest" description="Disordered" evidence="1">
    <location>
        <begin position="131"/>
        <end position="191"/>
    </location>
</feature>
<dbReference type="Pfam" id="PF14368">
    <property type="entry name" value="LTP_2"/>
    <property type="match status" value="1"/>
</dbReference>
<proteinExistence type="predicted"/>
<feature type="compositionally biased region" description="Low complexity" evidence="1">
    <location>
        <begin position="131"/>
        <end position="141"/>
    </location>
</feature>
<feature type="chain" id="PRO_5035923394" evidence="2">
    <location>
        <begin position="26"/>
        <end position="790"/>
    </location>
</feature>
<keyword evidence="2" id="KW-0732">Signal</keyword>
<dbReference type="InterPro" id="IPR000477">
    <property type="entry name" value="RT_dom"/>
</dbReference>
<feature type="domain" description="Bifunctional inhibitor/plant lipid transfer protein/seed storage helical" evidence="3">
    <location>
        <begin position="48"/>
        <end position="125"/>
    </location>
</feature>
<dbReference type="InterPro" id="IPR016140">
    <property type="entry name" value="Bifunc_inhib/LTP/seed_store"/>
</dbReference>
<gene>
    <name evidence="4" type="ORF">ISN44_As11g031110</name>
</gene>
<protein>
    <submittedName>
        <fullName evidence="4">Reverse transcriptase domain</fullName>
    </submittedName>
</protein>
<keyword evidence="4" id="KW-0548">Nucleotidyltransferase</keyword>
<dbReference type="Pfam" id="PF13966">
    <property type="entry name" value="zf-RVT"/>
    <property type="match status" value="1"/>
</dbReference>
<organism evidence="4 5">
    <name type="scientific">Arabidopsis suecica</name>
    <name type="common">Swedish thale-cress</name>
    <name type="synonym">Cardaminopsis suecica</name>
    <dbReference type="NCBI Taxonomy" id="45249"/>
    <lineage>
        <taxon>Eukaryota</taxon>
        <taxon>Viridiplantae</taxon>
        <taxon>Streptophyta</taxon>
        <taxon>Embryophyta</taxon>
        <taxon>Tracheophyta</taxon>
        <taxon>Spermatophyta</taxon>
        <taxon>Magnoliopsida</taxon>
        <taxon>eudicotyledons</taxon>
        <taxon>Gunneridae</taxon>
        <taxon>Pentapetalae</taxon>
        <taxon>rosids</taxon>
        <taxon>malvids</taxon>
        <taxon>Brassicales</taxon>
        <taxon>Brassicaceae</taxon>
        <taxon>Camelineae</taxon>
        <taxon>Arabidopsis</taxon>
    </lineage>
</organism>
<dbReference type="GO" id="GO:0003964">
    <property type="term" value="F:RNA-directed DNA polymerase activity"/>
    <property type="evidence" value="ECO:0007669"/>
    <property type="project" value="UniProtKB-KW"/>
</dbReference>
<evidence type="ECO:0000313" key="4">
    <source>
        <dbReference type="EMBL" id="KAG7557112.1"/>
    </source>
</evidence>
<dbReference type="EMBL" id="JAEFBJ010000011">
    <property type="protein sequence ID" value="KAG7557112.1"/>
    <property type="molecule type" value="Genomic_DNA"/>
</dbReference>
<feature type="signal peptide" evidence="2">
    <location>
        <begin position="1"/>
        <end position="25"/>
    </location>
</feature>
<dbReference type="InterPro" id="IPR026960">
    <property type="entry name" value="RVT-Znf"/>
</dbReference>
<reference evidence="4 5" key="1">
    <citation type="submission" date="2020-12" db="EMBL/GenBank/DDBJ databases">
        <title>Concerted genomic and epigenomic changes stabilize Arabidopsis allopolyploids.</title>
        <authorList>
            <person name="Chen Z."/>
        </authorList>
    </citation>
    <scope>NUCLEOTIDE SEQUENCE [LARGE SCALE GENOMIC DNA]</scope>
    <source>
        <strain evidence="4">As9502</strain>
        <tissue evidence="4">Leaf</tissue>
    </source>
</reference>
<dbReference type="PANTHER" id="PTHR33116">
    <property type="entry name" value="REVERSE TRANSCRIPTASE ZINC-BINDING DOMAIN-CONTAINING PROTEIN-RELATED-RELATED"/>
    <property type="match status" value="1"/>
</dbReference>
<evidence type="ECO:0000256" key="1">
    <source>
        <dbReference type="SAM" id="MobiDB-lite"/>
    </source>
</evidence>
<feature type="region of interest" description="Disordered" evidence="1">
    <location>
        <begin position="255"/>
        <end position="280"/>
    </location>
</feature>
<comment type="caution">
    <text evidence="4">The sequence shown here is derived from an EMBL/GenBank/DDBJ whole genome shotgun (WGS) entry which is preliminary data.</text>
</comment>
<dbReference type="Pfam" id="PF00078">
    <property type="entry name" value="RVT_1"/>
    <property type="match status" value="1"/>
</dbReference>
<dbReference type="PANTHER" id="PTHR33116:SF86">
    <property type="entry name" value="REVERSE TRANSCRIPTASE DOMAIN-CONTAINING PROTEIN"/>
    <property type="match status" value="1"/>
</dbReference>
<sequence>MKQSLLLSFVLLLLSSSSLVTPIHARNKGNPAKSPVGAPAPGPSGSDCSQVIYSMMDCLTYLGVGSNETMPEKSCCVGIETVLQYNPQCICAGLVSAGQMGIELNNTRALATPKTCKLSIAPPHCGIITSGATTPSASTPGASPPSPVSPSAGTPTTSPSAAKSPATSATSPSSDETPSMTAPSPTTSGTNILSVPALTIVFVIVSSRELAAKRPSSMERGAARGRLVSSRAPQVSISAGTSWPSPVTRVCDCAHQDAPDRSRGAVTGPNKGSTTGRTPCDRSRTVAVFSIKPSSSPGSDGMTGCFFQQYWDIVGGQITEESAFVEERLISDNTLIAHEVVHGLRTHLDSSKEFMAVKTDMSKAFDRVEWSYLRALLSALEFNDKWVDLVMICVTTVSYTVLINGQPFGLVVPERGLRQGDSLSPFLFVLCTEGLTHLLNKAELEGKINGLQFSTLGPSIHHLLFADDNLFVCKAEVSQCETIQEILETYGRATGGKEILIKSVAMAMPVYAMSCFKLPKSTSTTLTSAISSFWWSTMEHHKKIHWVALDKMCLLKELGGMVFKDIEVVDIWRIVSFFRKLLAVDPLLLGGVFYMVVFFWGKGLRQWIGDGASTSVWTGQWIMDGRLRALLMKNIIVDLDLLVQDLIDPITNTWDSISLHKHFFQRDIDIISKLKPVVSCSDFMCWQHNKSGEYSVRSGYWLASKDPGTSTLLEANAQPSTYVIKQLIWDSLAPSKLKVFMWKAISGAIPVANKLASRGISLDSWCQLCGLEGESINHLLFVCTLDSSGL</sequence>
<evidence type="ECO:0000313" key="5">
    <source>
        <dbReference type="Proteomes" id="UP000694251"/>
    </source>
</evidence>
<evidence type="ECO:0000259" key="3">
    <source>
        <dbReference type="SMART" id="SM00499"/>
    </source>
</evidence>
<accession>A0A8T1ZDN6</accession>
<dbReference type="CDD" id="cd00010">
    <property type="entry name" value="AAI_LTSS"/>
    <property type="match status" value="1"/>
</dbReference>